<keyword evidence="1" id="KW-0472">Membrane</keyword>
<proteinExistence type="predicted"/>
<keyword evidence="1" id="KW-1133">Transmembrane helix</keyword>
<keyword evidence="3" id="KW-1185">Reference proteome</keyword>
<dbReference type="EMBL" id="FORA01000007">
    <property type="protein sequence ID" value="SFJ78534.1"/>
    <property type="molecule type" value="Genomic_DNA"/>
</dbReference>
<evidence type="ECO:0000313" key="3">
    <source>
        <dbReference type="Proteomes" id="UP000199110"/>
    </source>
</evidence>
<keyword evidence="1" id="KW-0812">Transmembrane</keyword>
<dbReference type="Proteomes" id="UP000199110">
    <property type="component" value="Unassembled WGS sequence"/>
</dbReference>
<evidence type="ECO:0000313" key="2">
    <source>
        <dbReference type="EMBL" id="SFJ78534.1"/>
    </source>
</evidence>
<dbReference type="STRING" id="390807.SAMN04488095_3646"/>
<protein>
    <submittedName>
        <fullName evidence="2">Uncharacterized protein</fullName>
    </submittedName>
</protein>
<name>A0A1I3U4V1_9RHOB</name>
<feature type="transmembrane region" description="Helical" evidence="1">
    <location>
        <begin position="20"/>
        <end position="42"/>
    </location>
</feature>
<feature type="transmembrane region" description="Helical" evidence="1">
    <location>
        <begin position="49"/>
        <end position="70"/>
    </location>
</feature>
<sequence length="131" mass="14478">MNDLVTYGEDSFFTLSGGGQLGLALLSLILWALAVLLVWRLARGPIRGAVLALVVFVLFVWLSPQIYYAYYFLIFDDLPVQIVIKSPPGPGYLLRLLTFTQEASLSRHGQGLLGWSLLLVGVGRGWRRAAL</sequence>
<evidence type="ECO:0000256" key="1">
    <source>
        <dbReference type="SAM" id="Phobius"/>
    </source>
</evidence>
<dbReference type="RefSeq" id="WP_092784430.1">
    <property type="nucleotide sequence ID" value="NZ_FORA01000007.1"/>
</dbReference>
<gene>
    <name evidence="2" type="ORF">SAMN04488095_3646</name>
</gene>
<accession>A0A1I3U4V1</accession>
<reference evidence="2 3" key="1">
    <citation type="submission" date="2016-10" db="EMBL/GenBank/DDBJ databases">
        <authorList>
            <person name="de Groot N.N."/>
        </authorList>
    </citation>
    <scope>NUCLEOTIDE SEQUENCE [LARGE SCALE GENOMIC DNA]</scope>
    <source>
        <strain evidence="2 3">DSM 19073</strain>
    </source>
</reference>
<dbReference type="AlphaFoldDB" id="A0A1I3U4V1"/>
<organism evidence="2 3">
    <name type="scientific">Jannaschia pohangensis</name>
    <dbReference type="NCBI Taxonomy" id="390807"/>
    <lineage>
        <taxon>Bacteria</taxon>
        <taxon>Pseudomonadati</taxon>
        <taxon>Pseudomonadota</taxon>
        <taxon>Alphaproteobacteria</taxon>
        <taxon>Rhodobacterales</taxon>
        <taxon>Roseobacteraceae</taxon>
        <taxon>Jannaschia</taxon>
    </lineage>
</organism>
<dbReference type="OrthoDB" id="7874759at2"/>